<proteinExistence type="predicted"/>
<dbReference type="Proteomes" id="UP000007879">
    <property type="component" value="Unassembled WGS sequence"/>
</dbReference>
<dbReference type="GO" id="GO:0005664">
    <property type="term" value="C:nuclear origin of replication recognition complex"/>
    <property type="evidence" value="ECO:0007669"/>
    <property type="project" value="InterPro"/>
</dbReference>
<dbReference type="GO" id="GO:0031261">
    <property type="term" value="C:DNA replication preinitiation complex"/>
    <property type="evidence" value="ECO:0007669"/>
    <property type="project" value="TreeGrafter"/>
</dbReference>
<dbReference type="EnsemblMetazoa" id="XM_020000609.1">
    <property type="protein sequence ID" value="XP_019856168.1"/>
    <property type="gene ID" value="LOC105313946"/>
</dbReference>
<evidence type="ECO:0008006" key="5">
    <source>
        <dbReference type="Google" id="ProtNLM"/>
    </source>
</evidence>
<dbReference type="GO" id="GO:0005656">
    <property type="term" value="C:nuclear pre-replicative complex"/>
    <property type="evidence" value="ECO:0007669"/>
    <property type="project" value="TreeGrafter"/>
</dbReference>
<dbReference type="Pfam" id="PF07034">
    <property type="entry name" value="ORC3_N"/>
    <property type="match status" value="1"/>
</dbReference>
<feature type="domain" description="Origin recognition complex subunit 3 N-terminal" evidence="1">
    <location>
        <begin position="16"/>
        <end position="315"/>
    </location>
</feature>
<reference evidence="4" key="1">
    <citation type="journal article" date="2010" name="Nature">
        <title>The Amphimedon queenslandica genome and the evolution of animal complexity.</title>
        <authorList>
            <person name="Srivastava M."/>
            <person name="Simakov O."/>
            <person name="Chapman J."/>
            <person name="Fahey B."/>
            <person name="Gauthier M.E."/>
            <person name="Mitros T."/>
            <person name="Richards G.S."/>
            <person name="Conaco C."/>
            <person name="Dacre M."/>
            <person name="Hellsten U."/>
            <person name="Larroux C."/>
            <person name="Putnam N.H."/>
            <person name="Stanke M."/>
            <person name="Adamska M."/>
            <person name="Darling A."/>
            <person name="Degnan S.M."/>
            <person name="Oakley T.H."/>
            <person name="Plachetzki D.C."/>
            <person name="Zhai Y."/>
            <person name="Adamski M."/>
            <person name="Calcino A."/>
            <person name="Cummins S.F."/>
            <person name="Goodstein D.M."/>
            <person name="Harris C."/>
            <person name="Jackson D.J."/>
            <person name="Leys S.P."/>
            <person name="Shu S."/>
            <person name="Woodcroft B.J."/>
            <person name="Vervoort M."/>
            <person name="Kosik K.S."/>
            <person name="Manning G."/>
            <person name="Degnan B.M."/>
            <person name="Rokhsar D.S."/>
        </authorList>
    </citation>
    <scope>NUCLEOTIDE SEQUENCE [LARGE SCALE GENOMIC DNA]</scope>
</reference>
<protein>
    <recommendedName>
        <fullName evidence="5">Origin recognition complex subunit 3</fullName>
    </recommendedName>
</protein>
<feature type="domain" description="Origin recognition complex subunit 3 insertion" evidence="2">
    <location>
        <begin position="328"/>
        <end position="395"/>
    </location>
</feature>
<evidence type="ECO:0000259" key="1">
    <source>
        <dbReference type="Pfam" id="PF07034"/>
    </source>
</evidence>
<dbReference type="RefSeq" id="XP_019856168.1">
    <property type="nucleotide sequence ID" value="XM_020000609.1"/>
</dbReference>
<dbReference type="GeneID" id="105313946"/>
<dbReference type="InterPro" id="IPR020795">
    <property type="entry name" value="ORC3"/>
</dbReference>
<dbReference type="Pfam" id="PF19675">
    <property type="entry name" value="ORC3_ins"/>
    <property type="match status" value="1"/>
</dbReference>
<name>A0AAN0JHN5_AMPQE</name>
<evidence type="ECO:0000313" key="3">
    <source>
        <dbReference type="EnsemblMetazoa" id="XP_019856168.1"/>
    </source>
</evidence>
<dbReference type="PANTHER" id="PTHR12748">
    <property type="entry name" value="ORIGIN RECOGNITION COMPLEX SUBUNIT 3"/>
    <property type="match status" value="1"/>
</dbReference>
<reference evidence="3" key="2">
    <citation type="submission" date="2024-06" db="UniProtKB">
        <authorList>
            <consortium name="EnsemblMetazoa"/>
        </authorList>
    </citation>
    <scope>IDENTIFICATION</scope>
</reference>
<accession>A0AAN0JHN5</accession>
<evidence type="ECO:0000313" key="4">
    <source>
        <dbReference type="Proteomes" id="UP000007879"/>
    </source>
</evidence>
<dbReference type="PANTHER" id="PTHR12748:SF0">
    <property type="entry name" value="ORIGIN RECOGNITION COMPLEX SUBUNIT 3"/>
    <property type="match status" value="1"/>
</dbReference>
<keyword evidence="4" id="KW-1185">Reference proteome</keyword>
<evidence type="ECO:0000259" key="2">
    <source>
        <dbReference type="Pfam" id="PF19675"/>
    </source>
</evidence>
<organism evidence="3 4">
    <name type="scientific">Amphimedon queenslandica</name>
    <name type="common">Sponge</name>
    <dbReference type="NCBI Taxonomy" id="400682"/>
    <lineage>
        <taxon>Eukaryota</taxon>
        <taxon>Metazoa</taxon>
        <taxon>Porifera</taxon>
        <taxon>Demospongiae</taxon>
        <taxon>Heteroscleromorpha</taxon>
        <taxon>Haplosclerida</taxon>
        <taxon>Niphatidae</taxon>
        <taxon>Amphimedon</taxon>
    </lineage>
</organism>
<dbReference type="KEGG" id="aqu:105313946"/>
<dbReference type="InterPro" id="IPR045667">
    <property type="entry name" value="ORC3_N"/>
</dbReference>
<dbReference type="InterPro" id="IPR045663">
    <property type="entry name" value="ORC3_ins"/>
</dbReference>
<sequence length="514" mass="58034">MNNRRGCGIMELEGLSLTKGCLAVAPKKVQQSSISFTKHPSETEKEAQRRCQKYQKCLTQIEGKIDDLMKEFEDGYHNDIKDYVSSVRQDLTLPRIPACVFNGGFDVSVNLFDKLKESLSSITSIIVNVQVYSSMKALMKDIFQQLLSLEEEAYTGSIPDCSISTICDWYRSYTISDDAGQSPPPVVLVIECIESVPVPLLTELLLILHSRLQEFPVILLLGVRAVHNGFGLNFTPSILSVLKWDMIIKDPLQSIIPKTLEMLCFDSSLPFHFTPSFTHSLLGGFEGQLLPIANLKKSIQYHLLEHFYWQPLSFLCDSISSGTIRKDIKSLSKDQVEMIRSSPSMMSYVESVDFEERKALLQDDSHLKAKAEEFLKDIQLFYQSLEPAVKTLYILVYGKTSKDKLAKLKMLLSYITDSQGKDFYVQAVKLLDETVLQRNLHESITYITAACSNLSDILKALQDCLSGSKEGTLSTEHISTVIDLLMTHIHSPQRLTLHDVVCYDSNKMTPYHIL</sequence>
<dbReference type="GO" id="GO:0006270">
    <property type="term" value="P:DNA replication initiation"/>
    <property type="evidence" value="ECO:0007669"/>
    <property type="project" value="TreeGrafter"/>
</dbReference>
<dbReference type="AlphaFoldDB" id="A0AAN0JHN5"/>
<dbReference type="GO" id="GO:0003688">
    <property type="term" value="F:DNA replication origin binding"/>
    <property type="evidence" value="ECO:0007669"/>
    <property type="project" value="TreeGrafter"/>
</dbReference>